<dbReference type="GO" id="GO:0030246">
    <property type="term" value="F:carbohydrate binding"/>
    <property type="evidence" value="ECO:0007669"/>
    <property type="project" value="UniProtKB-KW"/>
</dbReference>
<dbReference type="GO" id="GO:0033691">
    <property type="term" value="F:sialic acid binding"/>
    <property type="evidence" value="ECO:0007669"/>
    <property type="project" value="TreeGrafter"/>
</dbReference>
<dbReference type="SMART" id="SM00409">
    <property type="entry name" value="IG"/>
    <property type="match status" value="2"/>
</dbReference>
<dbReference type="SUPFAM" id="SSF48726">
    <property type="entry name" value="Immunoglobulin"/>
    <property type="match status" value="2"/>
</dbReference>
<keyword evidence="6" id="KW-0472">Membrane</keyword>
<dbReference type="InterPro" id="IPR003598">
    <property type="entry name" value="Ig_sub2"/>
</dbReference>
<evidence type="ECO:0000256" key="5">
    <source>
        <dbReference type="ARBA" id="ARBA00022989"/>
    </source>
</evidence>
<dbReference type="KEGG" id="alim:106512145"/>
<dbReference type="GeneID" id="106512145"/>
<dbReference type="AlphaFoldDB" id="A0A2I4ALC3"/>
<dbReference type="Pfam" id="PF08205">
    <property type="entry name" value="C2-set_2"/>
    <property type="match status" value="1"/>
</dbReference>
<dbReference type="InterPro" id="IPR036179">
    <property type="entry name" value="Ig-like_dom_sf"/>
</dbReference>
<evidence type="ECO:0000256" key="9">
    <source>
        <dbReference type="ARBA" id="ARBA00038361"/>
    </source>
</evidence>
<keyword evidence="4" id="KW-0130">Cell adhesion</keyword>
<protein>
    <submittedName>
        <fullName evidence="12">Sialic acid-binding Ig-like lectin 5</fullName>
    </submittedName>
</protein>
<comment type="subcellular location">
    <subcellularLocation>
        <location evidence="1">Membrane</location>
        <topology evidence="1">Single-pass type I membrane protein</topology>
    </subcellularLocation>
</comment>
<evidence type="ECO:0000256" key="2">
    <source>
        <dbReference type="ARBA" id="ARBA00022692"/>
    </source>
</evidence>
<dbReference type="InterPro" id="IPR013162">
    <property type="entry name" value="CD80_C2-set"/>
</dbReference>
<keyword evidence="7" id="KW-1015">Disulfide bond</keyword>
<dbReference type="GO" id="GO:0007155">
    <property type="term" value="P:cell adhesion"/>
    <property type="evidence" value="ECO:0007669"/>
    <property type="project" value="UniProtKB-KW"/>
</dbReference>
<feature type="domain" description="Ig-like" evidence="10">
    <location>
        <begin position="102"/>
        <end position="185"/>
    </location>
</feature>
<reference evidence="12" key="1">
    <citation type="submission" date="2025-08" db="UniProtKB">
        <authorList>
            <consortium name="RefSeq"/>
        </authorList>
    </citation>
    <scope>IDENTIFICATION</scope>
</reference>
<dbReference type="Proteomes" id="UP000192220">
    <property type="component" value="Unplaced"/>
</dbReference>
<feature type="domain" description="Ig-like" evidence="10">
    <location>
        <begin position="1"/>
        <end position="98"/>
    </location>
</feature>
<evidence type="ECO:0000313" key="12">
    <source>
        <dbReference type="RefSeq" id="XP_013856278.1"/>
    </source>
</evidence>
<accession>A0A2I4ALC3</accession>
<evidence type="ECO:0000256" key="8">
    <source>
        <dbReference type="ARBA" id="ARBA00023319"/>
    </source>
</evidence>
<dbReference type="InterPro" id="IPR007110">
    <property type="entry name" value="Ig-like_dom"/>
</dbReference>
<dbReference type="SMART" id="SM00408">
    <property type="entry name" value="IGc2"/>
    <property type="match status" value="1"/>
</dbReference>
<keyword evidence="8" id="KW-0393">Immunoglobulin domain</keyword>
<organism evidence="11 12">
    <name type="scientific">Austrofundulus limnaeus</name>
    <name type="common">Annual killifish</name>
    <dbReference type="NCBI Taxonomy" id="52670"/>
    <lineage>
        <taxon>Eukaryota</taxon>
        <taxon>Metazoa</taxon>
        <taxon>Chordata</taxon>
        <taxon>Craniata</taxon>
        <taxon>Vertebrata</taxon>
        <taxon>Euteleostomi</taxon>
        <taxon>Actinopterygii</taxon>
        <taxon>Neopterygii</taxon>
        <taxon>Teleostei</taxon>
        <taxon>Neoteleostei</taxon>
        <taxon>Acanthomorphata</taxon>
        <taxon>Ovalentaria</taxon>
        <taxon>Atherinomorphae</taxon>
        <taxon>Cyprinodontiformes</taxon>
        <taxon>Rivulidae</taxon>
        <taxon>Austrofundulus</taxon>
    </lineage>
</organism>
<dbReference type="InterPro" id="IPR003599">
    <property type="entry name" value="Ig_sub"/>
</dbReference>
<keyword evidence="3" id="KW-0430">Lectin</keyword>
<keyword evidence="2" id="KW-0812">Transmembrane</keyword>
<dbReference type="InterPro" id="IPR051036">
    <property type="entry name" value="SIGLEC"/>
</dbReference>
<dbReference type="Pfam" id="PF13927">
    <property type="entry name" value="Ig_3"/>
    <property type="match status" value="1"/>
</dbReference>
<dbReference type="OrthoDB" id="8445877at2759"/>
<dbReference type="FunFam" id="2.60.40.10:FF:000032">
    <property type="entry name" value="palladin isoform X1"/>
    <property type="match status" value="1"/>
</dbReference>
<evidence type="ECO:0000313" key="11">
    <source>
        <dbReference type="Proteomes" id="UP000192220"/>
    </source>
</evidence>
<evidence type="ECO:0000256" key="3">
    <source>
        <dbReference type="ARBA" id="ARBA00022734"/>
    </source>
</evidence>
<dbReference type="PANTHER" id="PTHR12035">
    <property type="entry name" value="SIALIC ACID BINDING IMMUNOGLOBULIN-LIKE LECTIN"/>
    <property type="match status" value="1"/>
</dbReference>
<evidence type="ECO:0000259" key="10">
    <source>
        <dbReference type="PROSITE" id="PS50835"/>
    </source>
</evidence>
<name>A0A2I4ALC3_AUSLI</name>
<dbReference type="InParanoid" id="A0A2I4ALC3"/>
<dbReference type="PANTHER" id="PTHR12035:SF128">
    <property type="entry name" value="BRANCHED CHAIN KETO ACID DEHYDROGENASE E1 SUBUNIT BETA,-LIKE-RELATED"/>
    <property type="match status" value="1"/>
</dbReference>
<keyword evidence="11" id="KW-1185">Reference proteome</keyword>
<feature type="non-terminal residue" evidence="12">
    <location>
        <position position="1"/>
    </location>
</feature>
<proteinExistence type="inferred from homology"/>
<evidence type="ECO:0000256" key="6">
    <source>
        <dbReference type="ARBA" id="ARBA00023136"/>
    </source>
</evidence>
<evidence type="ECO:0000256" key="4">
    <source>
        <dbReference type="ARBA" id="ARBA00022889"/>
    </source>
</evidence>
<evidence type="ECO:0000256" key="1">
    <source>
        <dbReference type="ARBA" id="ARBA00004479"/>
    </source>
</evidence>
<evidence type="ECO:0000256" key="7">
    <source>
        <dbReference type="ARBA" id="ARBA00023157"/>
    </source>
</evidence>
<dbReference type="PROSITE" id="PS50835">
    <property type="entry name" value="IG_LIKE"/>
    <property type="match status" value="2"/>
</dbReference>
<dbReference type="InterPro" id="IPR013783">
    <property type="entry name" value="Ig-like_fold"/>
</dbReference>
<dbReference type="RefSeq" id="XP_013856278.1">
    <property type="nucleotide sequence ID" value="XM_014000824.1"/>
</dbReference>
<keyword evidence="5" id="KW-1133">Transmembrane helix</keyword>
<dbReference type="Gene3D" id="2.60.40.10">
    <property type="entry name" value="Immunoglobulins"/>
    <property type="match status" value="2"/>
</dbReference>
<dbReference type="GO" id="GO:0005886">
    <property type="term" value="C:plasma membrane"/>
    <property type="evidence" value="ECO:0007669"/>
    <property type="project" value="TreeGrafter"/>
</dbReference>
<comment type="similarity">
    <text evidence="9">Belongs to the immunoglobulin superfamily. SIGLEC (sialic acid binding Ig-like lectin) family.</text>
</comment>
<gene>
    <name evidence="12" type="primary">LOC106512145</name>
</gene>
<sequence length="189" mass="20506">VEIPPLTEGQQTKLTCTAPGLCSGSRPEITWTWRGKGESNSQITGNITEFHTKNLSAVTQRHSSTLTFNLSSEHHGTTITCEVRFACGTTRKTSQTLNVKYKRKLQIIGNTTVPKGSDLSLTCSVESFPPAVIMWSKPSAHRTHLLNNTGSASLVISNATAEDSGQYTCTATYLNQKETAQVDVTVTCK</sequence>